<comment type="caution">
    <text evidence="3">The sequence shown here is derived from an EMBL/GenBank/DDBJ whole genome shotgun (WGS) entry which is preliminary data.</text>
</comment>
<sequence length="460" mass="51786">MAAKLDPWVRIFEVPETKKHSKGYTIYQVKSTVFPRSSPEASTSVVVWRRYSELRRLHKAISELHQKLGITDQLPPFPRATILNRFDADVVETRREAALNLLKFIGQHNSLFTSEPFTKFFENDENANINKKPRSTSKPKNSKGRSKEAEHLASTLGIQGLSSLYSQMSDTDDDFSICSSLDSPVSPVPDAPLFQTENEMECANDPHDVTFTKNGEENIINHLSNVYEDLQKSKQSESSTHNSMLEQNNQMPYSQYDTIKHLQEKSGFKQSSSKNTCDVSWNFMYDNDFKDDVFSADTALPSIAKKERDHSQSERHPSTSSLSSISSQPCCVYENPVHDSPQKAYLAEEVLSSHTSSTQAEKFVPFIPPIDVSRKMSIGGRKNSVPLTPLTPLTQTVLPVLIPKNKVPSPQEVACSQYIFVAAQQISEAQHHEQQKDYKQALTMYREGVGTLLQGVQGKY</sequence>
<reference evidence="3 4" key="1">
    <citation type="submission" date="2023-11" db="EMBL/GenBank/DDBJ databases">
        <title>Halocaridina rubra genome assembly.</title>
        <authorList>
            <person name="Smith C."/>
        </authorList>
    </citation>
    <scope>NUCLEOTIDE SEQUENCE [LARGE SCALE GENOMIC DNA]</scope>
    <source>
        <strain evidence="3">EP-1</strain>
        <tissue evidence="3">Whole</tissue>
    </source>
</reference>
<evidence type="ECO:0000256" key="1">
    <source>
        <dbReference type="SAM" id="MobiDB-lite"/>
    </source>
</evidence>
<dbReference type="Gene3D" id="1.20.58.80">
    <property type="entry name" value="Phosphotransferase system, lactose/cellobiose-type IIA subunit"/>
    <property type="match status" value="1"/>
</dbReference>
<name>A0AAN8ZXU8_HALRR</name>
<dbReference type="PANTHER" id="PTHR15508">
    <property type="entry name" value="RIBOSOMAL PROTEIN S6 KINASE"/>
    <property type="match status" value="1"/>
</dbReference>
<dbReference type="SMART" id="SM00312">
    <property type="entry name" value="PX"/>
    <property type="match status" value="1"/>
</dbReference>
<protein>
    <submittedName>
        <fullName evidence="3">Sorting nexin-15</fullName>
    </submittedName>
</protein>
<feature type="region of interest" description="Disordered" evidence="1">
    <location>
        <begin position="124"/>
        <end position="152"/>
    </location>
</feature>
<evidence type="ECO:0000259" key="2">
    <source>
        <dbReference type="PROSITE" id="PS50195"/>
    </source>
</evidence>
<dbReference type="Gene3D" id="3.30.1520.10">
    <property type="entry name" value="Phox-like domain"/>
    <property type="match status" value="1"/>
</dbReference>
<dbReference type="EMBL" id="JAXCGZ010018660">
    <property type="protein sequence ID" value="KAK7067374.1"/>
    <property type="molecule type" value="Genomic_DNA"/>
</dbReference>
<dbReference type="AlphaFoldDB" id="A0AAN8ZXU8"/>
<feature type="compositionally biased region" description="Basic residues" evidence="1">
    <location>
        <begin position="131"/>
        <end position="144"/>
    </location>
</feature>
<evidence type="ECO:0000313" key="4">
    <source>
        <dbReference type="Proteomes" id="UP001381693"/>
    </source>
</evidence>
<dbReference type="SUPFAM" id="SSF116846">
    <property type="entry name" value="MIT domain"/>
    <property type="match status" value="1"/>
</dbReference>
<keyword evidence="4" id="KW-1185">Reference proteome</keyword>
<feature type="domain" description="PX" evidence="2">
    <location>
        <begin position="5"/>
        <end position="128"/>
    </location>
</feature>
<organism evidence="3 4">
    <name type="scientific">Halocaridina rubra</name>
    <name type="common">Hawaiian red shrimp</name>
    <dbReference type="NCBI Taxonomy" id="373956"/>
    <lineage>
        <taxon>Eukaryota</taxon>
        <taxon>Metazoa</taxon>
        <taxon>Ecdysozoa</taxon>
        <taxon>Arthropoda</taxon>
        <taxon>Crustacea</taxon>
        <taxon>Multicrustacea</taxon>
        <taxon>Malacostraca</taxon>
        <taxon>Eumalacostraca</taxon>
        <taxon>Eucarida</taxon>
        <taxon>Decapoda</taxon>
        <taxon>Pleocyemata</taxon>
        <taxon>Caridea</taxon>
        <taxon>Atyoidea</taxon>
        <taxon>Atyidae</taxon>
        <taxon>Halocaridina</taxon>
    </lineage>
</organism>
<feature type="compositionally biased region" description="Basic and acidic residues" evidence="1">
    <location>
        <begin position="304"/>
        <end position="317"/>
    </location>
</feature>
<accession>A0AAN8ZXU8</accession>
<dbReference type="Proteomes" id="UP001381693">
    <property type="component" value="Unassembled WGS sequence"/>
</dbReference>
<dbReference type="SUPFAM" id="SSF64268">
    <property type="entry name" value="PX domain"/>
    <property type="match status" value="1"/>
</dbReference>
<evidence type="ECO:0000313" key="3">
    <source>
        <dbReference type="EMBL" id="KAK7067374.1"/>
    </source>
</evidence>
<gene>
    <name evidence="3" type="primary">SNX15</name>
    <name evidence="3" type="ORF">SK128_004102</name>
</gene>
<dbReference type="InterPro" id="IPR051866">
    <property type="entry name" value="Intracell_Sig-Traffick_Protein"/>
</dbReference>
<dbReference type="PROSITE" id="PS50195">
    <property type="entry name" value="PX"/>
    <property type="match status" value="1"/>
</dbReference>
<dbReference type="Pfam" id="PF00787">
    <property type="entry name" value="PX"/>
    <property type="match status" value="1"/>
</dbReference>
<dbReference type="GO" id="GO:0035091">
    <property type="term" value="F:phosphatidylinositol binding"/>
    <property type="evidence" value="ECO:0007669"/>
    <property type="project" value="InterPro"/>
</dbReference>
<dbReference type="InterPro" id="IPR036871">
    <property type="entry name" value="PX_dom_sf"/>
</dbReference>
<dbReference type="PANTHER" id="PTHR15508:SF8">
    <property type="entry name" value="LD24550P"/>
    <property type="match status" value="1"/>
</dbReference>
<feature type="compositionally biased region" description="Low complexity" evidence="1">
    <location>
        <begin position="318"/>
        <end position="327"/>
    </location>
</feature>
<feature type="region of interest" description="Disordered" evidence="1">
    <location>
        <begin position="304"/>
        <end position="327"/>
    </location>
</feature>
<dbReference type="InterPro" id="IPR001683">
    <property type="entry name" value="PX_dom"/>
</dbReference>
<proteinExistence type="predicted"/>
<dbReference type="InterPro" id="IPR036181">
    <property type="entry name" value="MIT_dom_sf"/>
</dbReference>